<feature type="domain" description="DUF5753" evidence="1">
    <location>
        <begin position="31"/>
        <end position="193"/>
    </location>
</feature>
<dbReference type="Proteomes" id="UP001501020">
    <property type="component" value="Unassembled WGS sequence"/>
</dbReference>
<sequence length="206" mass="23540">MWISYREEAHKVGLNPTQKLGSGDIFERLSTYRSYQTKLPHGLLQTKAFMTNVLRGVREERRLDVDDVAEAVAERMARQRILRTRKRFAFLLEEAALRYRMFEVEVHREQLLKLLDAGRLPSVSFGVIPQSADRAGYRVRESFEIIDNDTVTIELLSGYLRLDHPAEVAMYHQAWKRLSALAVHGDPARALITAALENLSEGSAES</sequence>
<evidence type="ECO:0000259" key="1">
    <source>
        <dbReference type="Pfam" id="PF19054"/>
    </source>
</evidence>
<dbReference type="InterPro" id="IPR043917">
    <property type="entry name" value="DUF5753"/>
</dbReference>
<protein>
    <recommendedName>
        <fullName evidence="1">DUF5753 domain-containing protein</fullName>
    </recommendedName>
</protein>
<proteinExistence type="predicted"/>
<evidence type="ECO:0000313" key="2">
    <source>
        <dbReference type="EMBL" id="GAA2129730.1"/>
    </source>
</evidence>
<name>A0ABN2YQB0_9ACTN</name>
<evidence type="ECO:0000313" key="3">
    <source>
        <dbReference type="Proteomes" id="UP001501020"/>
    </source>
</evidence>
<gene>
    <name evidence="2" type="ORF">GCM10009727_21350</name>
</gene>
<organism evidence="2 3">
    <name type="scientific">Actinomadura napierensis</name>
    <dbReference type="NCBI Taxonomy" id="267854"/>
    <lineage>
        <taxon>Bacteria</taxon>
        <taxon>Bacillati</taxon>
        <taxon>Actinomycetota</taxon>
        <taxon>Actinomycetes</taxon>
        <taxon>Streptosporangiales</taxon>
        <taxon>Thermomonosporaceae</taxon>
        <taxon>Actinomadura</taxon>
    </lineage>
</organism>
<comment type="caution">
    <text evidence="2">The sequence shown here is derived from an EMBL/GenBank/DDBJ whole genome shotgun (WGS) entry which is preliminary data.</text>
</comment>
<reference evidence="2 3" key="1">
    <citation type="journal article" date="2019" name="Int. J. Syst. Evol. Microbiol.">
        <title>The Global Catalogue of Microorganisms (GCM) 10K type strain sequencing project: providing services to taxonomists for standard genome sequencing and annotation.</title>
        <authorList>
            <consortium name="The Broad Institute Genomics Platform"/>
            <consortium name="The Broad Institute Genome Sequencing Center for Infectious Disease"/>
            <person name="Wu L."/>
            <person name="Ma J."/>
        </authorList>
    </citation>
    <scope>NUCLEOTIDE SEQUENCE [LARGE SCALE GENOMIC DNA]</scope>
    <source>
        <strain evidence="2 3">JCM 13850</strain>
    </source>
</reference>
<accession>A0ABN2YQB0</accession>
<dbReference type="RefSeq" id="WP_344264221.1">
    <property type="nucleotide sequence ID" value="NZ_BAAAMR010000014.1"/>
</dbReference>
<dbReference type="Pfam" id="PF19054">
    <property type="entry name" value="DUF5753"/>
    <property type="match status" value="1"/>
</dbReference>
<dbReference type="EMBL" id="BAAAMR010000014">
    <property type="protein sequence ID" value="GAA2129730.1"/>
    <property type="molecule type" value="Genomic_DNA"/>
</dbReference>
<keyword evidence="3" id="KW-1185">Reference proteome</keyword>